<accession>A0A7V8SX76</accession>
<reference evidence="1" key="1">
    <citation type="submission" date="2020-06" db="EMBL/GenBank/DDBJ databases">
        <title>Legume-microbial interactions unlock mineral nutrients during tropical forest succession.</title>
        <authorList>
            <person name="Epihov D.Z."/>
        </authorList>
    </citation>
    <scope>NUCLEOTIDE SEQUENCE [LARGE SCALE GENOMIC DNA]</scope>
    <source>
        <strain evidence="1">Pan2503</strain>
    </source>
</reference>
<name>A0A7V8SX76_9BACT</name>
<protein>
    <submittedName>
        <fullName evidence="1">Uncharacterized protein</fullName>
    </submittedName>
</protein>
<sequence length="103" mass="11176">MSTQFFGEPWPSGICDEGTQVDTPVGEHCELCGEPVQAFEQGTFLTVMEGDSGTLTARLAPVHRECSLRNVLGGIGHLQNHAVWCGLKHDPDAGYSYRESALK</sequence>
<evidence type="ECO:0000313" key="1">
    <source>
        <dbReference type="EMBL" id="MBA0085442.1"/>
    </source>
</evidence>
<gene>
    <name evidence="1" type="ORF">HRJ53_10635</name>
</gene>
<dbReference type="Proteomes" id="UP000567293">
    <property type="component" value="Unassembled WGS sequence"/>
</dbReference>
<feature type="non-terminal residue" evidence="1">
    <location>
        <position position="103"/>
    </location>
</feature>
<keyword evidence="2" id="KW-1185">Reference proteome</keyword>
<dbReference type="AlphaFoldDB" id="A0A7V8SX76"/>
<dbReference type="EMBL" id="JACDQQ010001029">
    <property type="protein sequence ID" value="MBA0085442.1"/>
    <property type="molecule type" value="Genomic_DNA"/>
</dbReference>
<proteinExistence type="predicted"/>
<evidence type="ECO:0000313" key="2">
    <source>
        <dbReference type="Proteomes" id="UP000567293"/>
    </source>
</evidence>
<comment type="caution">
    <text evidence="1">The sequence shown here is derived from an EMBL/GenBank/DDBJ whole genome shotgun (WGS) entry which is preliminary data.</text>
</comment>
<organism evidence="1 2">
    <name type="scientific">Candidatus Acidiferrum panamense</name>
    <dbReference type="NCBI Taxonomy" id="2741543"/>
    <lineage>
        <taxon>Bacteria</taxon>
        <taxon>Pseudomonadati</taxon>
        <taxon>Acidobacteriota</taxon>
        <taxon>Terriglobia</taxon>
        <taxon>Candidatus Acidiferrales</taxon>
        <taxon>Candidatus Acidiferrum</taxon>
    </lineage>
</organism>